<comment type="caution">
    <text evidence="1">The sequence shown here is derived from an EMBL/GenBank/DDBJ whole genome shotgun (WGS) entry which is preliminary data.</text>
</comment>
<dbReference type="RefSeq" id="WP_160587710.1">
    <property type="nucleotide sequence ID" value="NZ_BMHN01000001.1"/>
</dbReference>
<dbReference type="GeneID" id="300654522"/>
<organism evidence="1 2">
    <name type="scientific">Pyruvatibacter mobilis</name>
    <dbReference type="NCBI Taxonomy" id="1712261"/>
    <lineage>
        <taxon>Bacteria</taxon>
        <taxon>Pseudomonadati</taxon>
        <taxon>Pseudomonadota</taxon>
        <taxon>Alphaproteobacteria</taxon>
        <taxon>Hyphomicrobiales</taxon>
        <taxon>Parvibaculaceae</taxon>
        <taxon>Pyruvatibacter</taxon>
    </lineage>
</organism>
<keyword evidence="2" id="KW-1185">Reference proteome</keyword>
<dbReference type="AlphaFoldDB" id="A0A845QBR0"/>
<gene>
    <name evidence="1" type="ORF">GTQ45_08740</name>
</gene>
<dbReference type="OrthoDB" id="418728at2"/>
<dbReference type="PANTHER" id="PTHR30619:SF1">
    <property type="entry name" value="RECOMBINATION PROTEIN 2"/>
    <property type="match status" value="1"/>
</dbReference>
<name>A0A845QBR0_9HYPH</name>
<evidence type="ECO:0000313" key="1">
    <source>
        <dbReference type="EMBL" id="NBG95819.1"/>
    </source>
</evidence>
<dbReference type="EMBL" id="WXYQ01000006">
    <property type="protein sequence ID" value="NBG95819.1"/>
    <property type="molecule type" value="Genomic_DNA"/>
</dbReference>
<dbReference type="PANTHER" id="PTHR30619">
    <property type="entry name" value="DNA INTERNALIZATION/COMPETENCE PROTEIN COMEC/REC2"/>
    <property type="match status" value="1"/>
</dbReference>
<reference evidence="1 2" key="1">
    <citation type="journal article" date="2016" name="Int. J. Syst. Evol. Microbiol.">
        <title>Pyruvatibacter mobilis gen. nov., sp. nov., a marine bacterium from the culture broth of Picochlorum sp. 122.</title>
        <authorList>
            <person name="Wang G."/>
            <person name="Tang M."/>
            <person name="Wu H."/>
            <person name="Dai S."/>
            <person name="Li T."/>
            <person name="Chen C."/>
            <person name="He H."/>
            <person name="Fan J."/>
            <person name="Xiang W."/>
            <person name="Li X."/>
        </authorList>
    </citation>
    <scope>NUCLEOTIDE SEQUENCE [LARGE SCALE GENOMIC DNA]</scope>
    <source>
        <strain evidence="1 2">GYP-11</strain>
    </source>
</reference>
<proteinExistence type="predicted"/>
<evidence type="ECO:0000313" key="2">
    <source>
        <dbReference type="Proteomes" id="UP000470384"/>
    </source>
</evidence>
<sequence>MMQIVVHDVGHGACASIRFPNGKLLMFDCGAGGDEGFSPGACYWNQTIDMLTLQNLDHDHVEGICSLVGNVSICGLFSNPSIGVKEFDALKTSGSSPALNLVRDVIAAFGPTVGISEIDLGGARVTWCWLNYGDAGISTTNDLSVVAVVEYGQFKIVFGGDLEKLGWQLLMLNPDIRRVISDANIFVASHHGRDSGRNEEAMGAMRPDVVIFSDKRRRYETQNTNSWYRRRTKGIVDRSGTENIFDPKLRHVLTTRRDGTLTINVNQFGRYVVYPGRASEPKTDSMLEFEKILALLDPICA</sequence>
<dbReference type="Gene3D" id="3.60.15.10">
    <property type="entry name" value="Ribonuclease Z/Hydroxyacylglutathione hydrolase-like"/>
    <property type="match status" value="1"/>
</dbReference>
<accession>A0A845QBR0</accession>
<dbReference type="Proteomes" id="UP000470384">
    <property type="component" value="Unassembled WGS sequence"/>
</dbReference>
<dbReference type="InterPro" id="IPR036866">
    <property type="entry name" value="RibonucZ/Hydroxyglut_hydro"/>
</dbReference>
<dbReference type="SUPFAM" id="SSF56281">
    <property type="entry name" value="Metallo-hydrolase/oxidoreductase"/>
    <property type="match status" value="1"/>
</dbReference>
<dbReference type="InterPro" id="IPR052159">
    <property type="entry name" value="Competence_DNA_uptake"/>
</dbReference>
<protein>
    <submittedName>
        <fullName evidence="1">Uncharacterized protein</fullName>
    </submittedName>
</protein>